<dbReference type="PANTHER" id="PTHR24421">
    <property type="entry name" value="NITRATE/NITRITE SENSOR PROTEIN NARX-RELATED"/>
    <property type="match status" value="1"/>
</dbReference>
<keyword evidence="9" id="KW-0808">Transferase</keyword>
<evidence type="ECO:0000256" key="17">
    <source>
        <dbReference type="ARBA" id="ARBA00024827"/>
    </source>
</evidence>
<keyword evidence="10" id="KW-0479">Metal-binding</keyword>
<dbReference type="InterPro" id="IPR011712">
    <property type="entry name" value="Sig_transdc_His_kin_sub3_dim/P"/>
</dbReference>
<dbReference type="GO" id="GO:0016301">
    <property type="term" value="F:kinase activity"/>
    <property type="evidence" value="ECO:0007669"/>
    <property type="project" value="UniProtKB-KW"/>
</dbReference>
<dbReference type="Proteomes" id="UP001202180">
    <property type="component" value="Unassembled WGS sequence"/>
</dbReference>
<dbReference type="EMBL" id="JALPRF010000002">
    <property type="protein sequence ID" value="MCK8493091.1"/>
    <property type="molecule type" value="Genomic_DNA"/>
</dbReference>
<evidence type="ECO:0000256" key="10">
    <source>
        <dbReference type="ARBA" id="ARBA00022723"/>
    </source>
</evidence>
<evidence type="ECO:0000256" key="16">
    <source>
        <dbReference type="ARBA" id="ARBA00023014"/>
    </source>
</evidence>
<evidence type="ECO:0000256" key="6">
    <source>
        <dbReference type="ARBA" id="ARBA00022485"/>
    </source>
</evidence>
<dbReference type="CDD" id="cd16917">
    <property type="entry name" value="HATPase_UhpB-NarQ-NarX-like"/>
    <property type="match status" value="1"/>
</dbReference>
<comment type="subcellular location">
    <subcellularLocation>
        <location evidence="3">Cytoplasm</location>
    </subcellularLocation>
</comment>
<keyword evidence="21" id="KW-1185">Reference proteome</keyword>
<keyword evidence="7" id="KW-0963">Cytoplasm</keyword>
<keyword evidence="16" id="KW-0411">Iron-sulfur</keyword>
<evidence type="ECO:0000256" key="3">
    <source>
        <dbReference type="ARBA" id="ARBA00004496"/>
    </source>
</evidence>
<evidence type="ECO:0000256" key="12">
    <source>
        <dbReference type="ARBA" id="ARBA00022777"/>
    </source>
</evidence>
<dbReference type="InterPro" id="IPR004358">
    <property type="entry name" value="Sig_transdc_His_kin-like_C"/>
</dbReference>
<dbReference type="InterPro" id="IPR005467">
    <property type="entry name" value="His_kinase_dom"/>
</dbReference>
<evidence type="ECO:0000256" key="14">
    <source>
        <dbReference type="ARBA" id="ARBA00023004"/>
    </source>
</evidence>
<evidence type="ECO:0000313" key="21">
    <source>
        <dbReference type="Proteomes" id="UP001202180"/>
    </source>
</evidence>
<name>A0ABT0HLN6_9BACT</name>
<comment type="caution">
    <text evidence="20">The sequence shown here is derived from an EMBL/GenBank/DDBJ whole genome shotgun (WGS) entry which is preliminary data.</text>
</comment>
<accession>A0ABT0HLN6</accession>
<evidence type="ECO:0000256" key="18">
    <source>
        <dbReference type="ARBA" id="ARBA00030800"/>
    </source>
</evidence>
<dbReference type="Pfam" id="PF02518">
    <property type="entry name" value="HATPase_c"/>
    <property type="match status" value="1"/>
</dbReference>
<evidence type="ECO:0000256" key="11">
    <source>
        <dbReference type="ARBA" id="ARBA00022741"/>
    </source>
</evidence>
<comment type="function">
    <text evidence="17">Member of the two-component regulatory system NreB/NreC involved in the control of dissimilatory nitrate/nitrite reduction in response to oxygen. NreB functions as a direct oxygen sensor histidine kinase which is autophosphorylated, in the absence of oxygen, probably at the conserved histidine residue, and transfers its phosphate group probably to a conserved aspartate residue of NreC. NreB/NreC activates the expression of the nitrate (narGHJI) and nitrite (nir) reductase operons, as well as the putative nitrate transporter gene narT.</text>
</comment>
<proteinExistence type="predicted"/>
<reference evidence="20 21" key="1">
    <citation type="submission" date="2022-04" db="EMBL/GenBank/DDBJ databases">
        <title>Spirosoma sp. strain RP8 genome sequencing and assembly.</title>
        <authorList>
            <person name="Jung Y."/>
        </authorList>
    </citation>
    <scope>NUCLEOTIDE SEQUENCE [LARGE SCALE GENOMIC DNA]</scope>
    <source>
        <strain evidence="20 21">RP8</strain>
    </source>
</reference>
<evidence type="ECO:0000256" key="5">
    <source>
        <dbReference type="ARBA" id="ARBA00017322"/>
    </source>
</evidence>
<dbReference type="PROSITE" id="PS50109">
    <property type="entry name" value="HIS_KIN"/>
    <property type="match status" value="1"/>
</dbReference>
<organism evidence="20 21">
    <name type="scientific">Spirosoma liriopis</name>
    <dbReference type="NCBI Taxonomy" id="2937440"/>
    <lineage>
        <taxon>Bacteria</taxon>
        <taxon>Pseudomonadati</taxon>
        <taxon>Bacteroidota</taxon>
        <taxon>Cytophagia</taxon>
        <taxon>Cytophagales</taxon>
        <taxon>Cytophagaceae</taxon>
        <taxon>Spirosoma</taxon>
    </lineage>
</organism>
<dbReference type="Gene3D" id="3.30.565.10">
    <property type="entry name" value="Histidine kinase-like ATPase, C-terminal domain"/>
    <property type="match status" value="1"/>
</dbReference>
<evidence type="ECO:0000256" key="2">
    <source>
        <dbReference type="ARBA" id="ARBA00001966"/>
    </source>
</evidence>
<dbReference type="Gene3D" id="1.20.5.1930">
    <property type="match status" value="1"/>
</dbReference>
<dbReference type="EC" id="2.7.13.3" evidence="4"/>
<keyword evidence="8" id="KW-0597">Phosphoprotein</keyword>
<evidence type="ECO:0000256" key="9">
    <source>
        <dbReference type="ARBA" id="ARBA00022679"/>
    </source>
</evidence>
<evidence type="ECO:0000313" key="20">
    <source>
        <dbReference type="EMBL" id="MCK8493091.1"/>
    </source>
</evidence>
<feature type="domain" description="Histidine kinase" evidence="19">
    <location>
        <begin position="38"/>
        <end position="235"/>
    </location>
</feature>
<dbReference type="PANTHER" id="PTHR24421:SF10">
    <property type="entry name" value="NITRATE_NITRITE SENSOR PROTEIN NARQ"/>
    <property type="match status" value="1"/>
</dbReference>
<keyword evidence="11" id="KW-0547">Nucleotide-binding</keyword>
<evidence type="ECO:0000256" key="4">
    <source>
        <dbReference type="ARBA" id="ARBA00012438"/>
    </source>
</evidence>
<comment type="catalytic activity">
    <reaction evidence="1">
        <text>ATP + protein L-histidine = ADP + protein N-phospho-L-histidine.</text>
        <dbReference type="EC" id="2.7.13.3"/>
    </reaction>
</comment>
<keyword evidence="12 20" id="KW-0418">Kinase</keyword>
<evidence type="ECO:0000256" key="8">
    <source>
        <dbReference type="ARBA" id="ARBA00022553"/>
    </source>
</evidence>
<evidence type="ECO:0000256" key="7">
    <source>
        <dbReference type="ARBA" id="ARBA00022490"/>
    </source>
</evidence>
<keyword evidence="15" id="KW-0902">Two-component regulatory system</keyword>
<dbReference type="SUPFAM" id="SSF55874">
    <property type="entry name" value="ATPase domain of HSP90 chaperone/DNA topoisomerase II/histidine kinase"/>
    <property type="match status" value="1"/>
</dbReference>
<protein>
    <recommendedName>
        <fullName evidence="5">Oxygen sensor histidine kinase NreB</fullName>
        <ecNumber evidence="4">2.7.13.3</ecNumber>
    </recommendedName>
    <alternativeName>
        <fullName evidence="18">Nitrogen regulation protein B</fullName>
    </alternativeName>
</protein>
<evidence type="ECO:0000256" key="1">
    <source>
        <dbReference type="ARBA" id="ARBA00000085"/>
    </source>
</evidence>
<dbReference type="Pfam" id="PF07730">
    <property type="entry name" value="HisKA_3"/>
    <property type="match status" value="1"/>
</dbReference>
<evidence type="ECO:0000256" key="13">
    <source>
        <dbReference type="ARBA" id="ARBA00022840"/>
    </source>
</evidence>
<dbReference type="InterPro" id="IPR050482">
    <property type="entry name" value="Sensor_HK_TwoCompSys"/>
</dbReference>
<dbReference type="SMART" id="SM00387">
    <property type="entry name" value="HATPase_c"/>
    <property type="match status" value="1"/>
</dbReference>
<dbReference type="InterPro" id="IPR036890">
    <property type="entry name" value="HATPase_C_sf"/>
</dbReference>
<sequence length="237" mass="26662">MHQRQYHRYLSDKEEMKNLYQRELLQSQLEIQNQTFQQIGEELHDNIGQLLTVALMRLNVLEDVAGPDAKYSVDQTRDIIRTIITDVRALAKTLDQDTVRRFGLVPSLTVELERIQRSGRLKTHLATAGDTYSLGEQTETVLLRMVQEALNNALKHANAQKLTILADYQNAMFTLSIADDGCGFRQEDIARRTIDESGVGLVNLHRRAGLLGGTCTIVSHPGAGTKVEIKLPRELTV</sequence>
<evidence type="ECO:0000256" key="15">
    <source>
        <dbReference type="ARBA" id="ARBA00023012"/>
    </source>
</evidence>
<keyword evidence="6" id="KW-0004">4Fe-4S</keyword>
<evidence type="ECO:0000259" key="19">
    <source>
        <dbReference type="PROSITE" id="PS50109"/>
    </source>
</evidence>
<keyword evidence="13" id="KW-0067">ATP-binding</keyword>
<dbReference type="RefSeq" id="WP_248477673.1">
    <property type="nucleotide sequence ID" value="NZ_JALPRF010000002.1"/>
</dbReference>
<dbReference type="PRINTS" id="PR00344">
    <property type="entry name" value="BCTRLSENSOR"/>
</dbReference>
<gene>
    <name evidence="20" type="ORF">M0L20_14575</name>
</gene>
<keyword evidence="14" id="KW-0408">Iron</keyword>
<comment type="cofactor">
    <cofactor evidence="2">
        <name>[4Fe-4S] cluster</name>
        <dbReference type="ChEBI" id="CHEBI:49883"/>
    </cofactor>
</comment>
<dbReference type="InterPro" id="IPR003594">
    <property type="entry name" value="HATPase_dom"/>
</dbReference>